<dbReference type="InterPro" id="IPR025696">
    <property type="entry name" value="Beta-barrel_MTR4"/>
</dbReference>
<sequence length="121" mass="13572">MVYILDVFMGFKSDSIDENHSLAQLQPIAEGAYATWDVVSIALDCVDEISAVRLKLPRKLDSNTKGIIEQMIKSVKQRFAKIPLLHPVNDMRISEPAFVHAVEKVSELEQRSLCAICRICA</sequence>
<dbReference type="EMBL" id="UYYB01139198">
    <property type="protein sequence ID" value="VDM85342.1"/>
    <property type="molecule type" value="Genomic_DNA"/>
</dbReference>
<reference evidence="2 3" key="1">
    <citation type="submission" date="2018-11" db="EMBL/GenBank/DDBJ databases">
        <authorList>
            <consortium name="Pathogen Informatics"/>
        </authorList>
    </citation>
    <scope>NUCLEOTIDE SEQUENCE [LARGE SCALE GENOMIC DNA]</scope>
</reference>
<evidence type="ECO:0000313" key="2">
    <source>
        <dbReference type="EMBL" id="VDM85342.1"/>
    </source>
</evidence>
<gene>
    <name evidence="2" type="ORF">SVUK_LOCUS20340</name>
</gene>
<name>A0A3P7M1X7_STRVU</name>
<dbReference type="Gene3D" id="2.40.30.300">
    <property type="match status" value="1"/>
</dbReference>
<dbReference type="Pfam" id="PF13234">
    <property type="entry name" value="MTR4_beta-barrel"/>
    <property type="match status" value="1"/>
</dbReference>
<keyword evidence="3" id="KW-1185">Reference proteome</keyword>
<evidence type="ECO:0000259" key="1">
    <source>
        <dbReference type="Pfam" id="PF13234"/>
    </source>
</evidence>
<organism evidence="2 3">
    <name type="scientific">Strongylus vulgaris</name>
    <name type="common">Blood worm</name>
    <dbReference type="NCBI Taxonomy" id="40348"/>
    <lineage>
        <taxon>Eukaryota</taxon>
        <taxon>Metazoa</taxon>
        <taxon>Ecdysozoa</taxon>
        <taxon>Nematoda</taxon>
        <taxon>Chromadorea</taxon>
        <taxon>Rhabditida</taxon>
        <taxon>Rhabditina</taxon>
        <taxon>Rhabditomorpha</taxon>
        <taxon>Strongyloidea</taxon>
        <taxon>Strongylidae</taxon>
        <taxon>Strongylus</taxon>
    </lineage>
</organism>
<evidence type="ECO:0000313" key="3">
    <source>
        <dbReference type="Proteomes" id="UP000270094"/>
    </source>
</evidence>
<dbReference type="OrthoDB" id="5860400at2759"/>
<accession>A0A3P7M1X7</accession>
<dbReference type="Proteomes" id="UP000270094">
    <property type="component" value="Unassembled WGS sequence"/>
</dbReference>
<proteinExistence type="predicted"/>
<dbReference type="AlphaFoldDB" id="A0A3P7M1X7"/>
<protein>
    <recommendedName>
        <fullName evidence="1">Exosome RNA helicase MTR4-like beta-barrel domain-containing protein</fullName>
    </recommendedName>
</protein>
<feature type="domain" description="Exosome RNA helicase MTR4-like beta-barrel" evidence="1">
    <location>
        <begin position="3"/>
        <end position="111"/>
    </location>
</feature>